<dbReference type="Gene3D" id="3.40.50.300">
    <property type="entry name" value="P-loop containing nucleotide triphosphate hydrolases"/>
    <property type="match status" value="2"/>
</dbReference>
<dbReference type="AlphaFoldDB" id="A0A1I7WDT9"/>
<accession>A0A1I7WDT9</accession>
<organism evidence="6 7">
    <name type="scientific">Heterorhabditis bacteriophora</name>
    <name type="common">Entomopathogenic nematode worm</name>
    <dbReference type="NCBI Taxonomy" id="37862"/>
    <lineage>
        <taxon>Eukaryota</taxon>
        <taxon>Metazoa</taxon>
        <taxon>Ecdysozoa</taxon>
        <taxon>Nematoda</taxon>
        <taxon>Chromadorea</taxon>
        <taxon>Rhabditida</taxon>
        <taxon>Rhabditina</taxon>
        <taxon>Rhabditomorpha</taxon>
        <taxon>Strongyloidea</taxon>
        <taxon>Heterorhabditidae</taxon>
        <taxon>Heterorhabditis</taxon>
    </lineage>
</organism>
<reference evidence="7" key="1">
    <citation type="submission" date="2016-11" db="UniProtKB">
        <authorList>
            <consortium name="WormBaseParasite"/>
        </authorList>
    </citation>
    <scope>IDENTIFICATION</scope>
</reference>
<keyword evidence="2 5" id="KW-0812">Transmembrane</keyword>
<dbReference type="InterPro" id="IPR039421">
    <property type="entry name" value="Type_1_exporter"/>
</dbReference>
<dbReference type="WBParaSite" id="Hba_03105">
    <property type="protein sequence ID" value="Hba_03105"/>
    <property type="gene ID" value="Hba_03105"/>
</dbReference>
<evidence type="ECO:0000256" key="1">
    <source>
        <dbReference type="ARBA" id="ARBA00004141"/>
    </source>
</evidence>
<dbReference type="GO" id="GO:0016020">
    <property type="term" value="C:membrane"/>
    <property type="evidence" value="ECO:0007669"/>
    <property type="project" value="UniProtKB-SubCell"/>
</dbReference>
<sequence length="243" mass="26694">MEEKSKQDTSAEIGILQAMQFALTQSYIYFSDMLTYGVGAYMIYYGYLQAVDVIIAATCANFAGWSVIFASATFADFTRANSSAKSLFTFMKKDSPIEALLEGEKPKIDNSNVSKISLHHLRSNIALVGQEPVLFKESNEYVLSPYIIGSILENITLGLENICLAEVRKACKLANAANFIEAFPLIIWIFFRIILLDEATSALDTESEKMVQAALNEASLGRTSITIAHRLSTISGADSLTII</sequence>
<feature type="transmembrane region" description="Helical" evidence="5">
    <location>
        <begin position="53"/>
        <end position="75"/>
    </location>
</feature>
<dbReference type="InterPro" id="IPR036640">
    <property type="entry name" value="ABC1_TM_sf"/>
</dbReference>
<evidence type="ECO:0000256" key="3">
    <source>
        <dbReference type="ARBA" id="ARBA00022989"/>
    </source>
</evidence>
<feature type="transmembrane region" description="Helical" evidence="5">
    <location>
        <begin position="27"/>
        <end position="47"/>
    </location>
</feature>
<keyword evidence="4 5" id="KW-0472">Membrane</keyword>
<dbReference type="GO" id="GO:0005524">
    <property type="term" value="F:ATP binding"/>
    <property type="evidence" value="ECO:0007669"/>
    <property type="project" value="InterPro"/>
</dbReference>
<dbReference type="InterPro" id="IPR027417">
    <property type="entry name" value="P-loop_NTPase"/>
</dbReference>
<keyword evidence="3 5" id="KW-1133">Transmembrane helix</keyword>
<dbReference type="Gene3D" id="1.20.1560.10">
    <property type="entry name" value="ABC transporter type 1, transmembrane domain"/>
    <property type="match status" value="1"/>
</dbReference>
<evidence type="ECO:0000256" key="4">
    <source>
        <dbReference type="ARBA" id="ARBA00023136"/>
    </source>
</evidence>
<name>A0A1I7WDT9_HETBA</name>
<evidence type="ECO:0000313" key="7">
    <source>
        <dbReference type="WBParaSite" id="Hba_03105"/>
    </source>
</evidence>
<dbReference type="SUPFAM" id="SSF52540">
    <property type="entry name" value="P-loop containing nucleoside triphosphate hydrolases"/>
    <property type="match status" value="1"/>
</dbReference>
<dbReference type="PANTHER" id="PTHR24221">
    <property type="entry name" value="ATP-BINDING CASSETTE SUB-FAMILY B"/>
    <property type="match status" value="1"/>
</dbReference>
<evidence type="ECO:0000313" key="6">
    <source>
        <dbReference type="Proteomes" id="UP000095283"/>
    </source>
</evidence>
<comment type="subcellular location">
    <subcellularLocation>
        <location evidence="1">Membrane</location>
        <topology evidence="1">Multi-pass membrane protein</topology>
    </subcellularLocation>
</comment>
<proteinExistence type="predicted"/>
<evidence type="ECO:0000256" key="5">
    <source>
        <dbReference type="SAM" id="Phobius"/>
    </source>
</evidence>
<evidence type="ECO:0000256" key="2">
    <source>
        <dbReference type="ARBA" id="ARBA00022692"/>
    </source>
</evidence>
<dbReference type="Proteomes" id="UP000095283">
    <property type="component" value="Unplaced"/>
</dbReference>
<dbReference type="GO" id="GO:0042626">
    <property type="term" value="F:ATPase-coupled transmembrane transporter activity"/>
    <property type="evidence" value="ECO:0007669"/>
    <property type="project" value="TreeGrafter"/>
</dbReference>
<keyword evidence="6" id="KW-1185">Reference proteome</keyword>
<dbReference type="PANTHER" id="PTHR24221:SF503">
    <property type="entry name" value="MITOCHONDRIAL POTASSIUM CHANNEL ATP-BINDING SUBUNIT"/>
    <property type="match status" value="1"/>
</dbReference>
<protein>
    <submittedName>
        <fullName evidence="7">ABC transmembrane type-1 domain-containing protein</fullName>
    </submittedName>
</protein>
<dbReference type="SUPFAM" id="SSF90123">
    <property type="entry name" value="ABC transporter transmembrane region"/>
    <property type="match status" value="1"/>
</dbReference>